<dbReference type="Proteomes" id="UP000290649">
    <property type="component" value="Unassembled WGS sequence"/>
</dbReference>
<keyword evidence="4 6" id="KW-0238">DNA-binding</keyword>
<protein>
    <recommendedName>
        <fullName evidence="6">RNA polymerase sigma factor</fullName>
    </recommendedName>
</protein>
<evidence type="ECO:0000256" key="5">
    <source>
        <dbReference type="ARBA" id="ARBA00023163"/>
    </source>
</evidence>
<dbReference type="SUPFAM" id="SSF88659">
    <property type="entry name" value="Sigma3 and sigma4 domains of RNA polymerase sigma factors"/>
    <property type="match status" value="1"/>
</dbReference>
<dbReference type="InterPro" id="IPR007627">
    <property type="entry name" value="RNA_pol_sigma70_r2"/>
</dbReference>
<evidence type="ECO:0000259" key="8">
    <source>
        <dbReference type="Pfam" id="PF04545"/>
    </source>
</evidence>
<dbReference type="Pfam" id="PF04542">
    <property type="entry name" value="Sigma70_r2"/>
    <property type="match status" value="1"/>
</dbReference>
<keyword evidence="3 6" id="KW-0731">Sigma factor</keyword>
<evidence type="ECO:0000256" key="1">
    <source>
        <dbReference type="ARBA" id="ARBA00010641"/>
    </source>
</evidence>
<organism evidence="9 10">
    <name type="scientific">Anaerobacillus alkaliphilus</name>
    <dbReference type="NCBI Taxonomy" id="1548597"/>
    <lineage>
        <taxon>Bacteria</taxon>
        <taxon>Bacillati</taxon>
        <taxon>Bacillota</taxon>
        <taxon>Bacilli</taxon>
        <taxon>Bacillales</taxon>
        <taxon>Bacillaceae</taxon>
        <taxon>Anaerobacillus</taxon>
    </lineage>
</organism>
<dbReference type="PROSITE" id="PS01063">
    <property type="entry name" value="SIGMA70_ECF"/>
    <property type="match status" value="1"/>
</dbReference>
<dbReference type="GO" id="GO:0003677">
    <property type="term" value="F:DNA binding"/>
    <property type="evidence" value="ECO:0007669"/>
    <property type="project" value="UniProtKB-KW"/>
</dbReference>
<dbReference type="PANTHER" id="PTHR43133:SF51">
    <property type="entry name" value="RNA POLYMERASE SIGMA FACTOR"/>
    <property type="match status" value="1"/>
</dbReference>
<dbReference type="Pfam" id="PF04545">
    <property type="entry name" value="Sigma70_r4"/>
    <property type="match status" value="1"/>
</dbReference>
<dbReference type="PANTHER" id="PTHR43133">
    <property type="entry name" value="RNA POLYMERASE ECF-TYPE SIGMA FACTO"/>
    <property type="match status" value="1"/>
</dbReference>
<feature type="domain" description="RNA polymerase sigma-70 region 4" evidence="8">
    <location>
        <begin position="112"/>
        <end position="160"/>
    </location>
</feature>
<dbReference type="GO" id="GO:0006352">
    <property type="term" value="P:DNA-templated transcription initiation"/>
    <property type="evidence" value="ECO:0007669"/>
    <property type="project" value="InterPro"/>
</dbReference>
<dbReference type="Gene3D" id="1.10.1740.10">
    <property type="match status" value="1"/>
</dbReference>
<evidence type="ECO:0000256" key="3">
    <source>
        <dbReference type="ARBA" id="ARBA00023082"/>
    </source>
</evidence>
<sequence>MLMNITQEKASELYAEYSPYIHRTALLLTKSLALADDITQEVFLQVFKKFEQYDQSKPIKPWLYTITVNTTRNFLRKQKWLSFVGILPEKNGAWLEETILKTEEEKELWMEIQKLNQNHKEIIVLHFYSGLKLQEIADILQIPLGTCKSRYHAALTALRKVYKPATKGENLYEII</sequence>
<dbReference type="SUPFAM" id="SSF88946">
    <property type="entry name" value="Sigma2 domain of RNA polymerase sigma factors"/>
    <property type="match status" value="1"/>
</dbReference>
<dbReference type="InterPro" id="IPR039425">
    <property type="entry name" value="RNA_pol_sigma-70-like"/>
</dbReference>
<evidence type="ECO:0000313" key="9">
    <source>
        <dbReference type="EMBL" id="RXI98690.1"/>
    </source>
</evidence>
<evidence type="ECO:0000256" key="6">
    <source>
        <dbReference type="RuleBase" id="RU000716"/>
    </source>
</evidence>
<evidence type="ECO:0000259" key="7">
    <source>
        <dbReference type="Pfam" id="PF04542"/>
    </source>
</evidence>
<dbReference type="InterPro" id="IPR007630">
    <property type="entry name" value="RNA_pol_sigma70_r4"/>
</dbReference>
<dbReference type="EMBL" id="QOUX01000046">
    <property type="protein sequence ID" value="RXI98690.1"/>
    <property type="molecule type" value="Genomic_DNA"/>
</dbReference>
<dbReference type="NCBIfam" id="TIGR02937">
    <property type="entry name" value="sigma70-ECF"/>
    <property type="match status" value="1"/>
</dbReference>
<keyword evidence="2 6" id="KW-0805">Transcription regulation</keyword>
<feature type="domain" description="RNA polymerase sigma-70 region 2" evidence="7">
    <location>
        <begin position="13"/>
        <end position="80"/>
    </location>
</feature>
<comment type="caution">
    <text evidence="9">The sequence shown here is derived from an EMBL/GenBank/DDBJ whole genome shotgun (WGS) entry which is preliminary data.</text>
</comment>
<keyword evidence="5 6" id="KW-0804">Transcription</keyword>
<dbReference type="InterPro" id="IPR000838">
    <property type="entry name" value="RNA_pol_sigma70_ECF_CS"/>
</dbReference>
<dbReference type="GO" id="GO:0016987">
    <property type="term" value="F:sigma factor activity"/>
    <property type="evidence" value="ECO:0007669"/>
    <property type="project" value="UniProtKB-KW"/>
</dbReference>
<dbReference type="InterPro" id="IPR013325">
    <property type="entry name" value="RNA_pol_sigma_r2"/>
</dbReference>
<accession>A0A4Q0VTC1</accession>
<dbReference type="AlphaFoldDB" id="A0A4Q0VTC1"/>
<dbReference type="InterPro" id="IPR014284">
    <property type="entry name" value="RNA_pol_sigma-70_dom"/>
</dbReference>
<reference evidence="9 10" key="1">
    <citation type="journal article" date="2019" name="Int. J. Syst. Evol. Microbiol.">
        <title>Anaerobacillus alkaliphilus sp. nov., a novel alkaliphilic and moderately halophilic bacterium.</title>
        <authorList>
            <person name="Borsodi A.K."/>
            <person name="Aszalos J.M."/>
            <person name="Bihari P."/>
            <person name="Nagy I."/>
            <person name="Schumann P."/>
            <person name="Sproer C."/>
            <person name="Kovacs A.L."/>
            <person name="Boka K."/>
            <person name="Dobosy P."/>
            <person name="Ovari M."/>
            <person name="Szili-Kovacs T."/>
            <person name="Toth E."/>
        </authorList>
    </citation>
    <scope>NUCLEOTIDE SEQUENCE [LARGE SCALE GENOMIC DNA]</scope>
    <source>
        <strain evidence="9 10">B16-10</strain>
    </source>
</reference>
<evidence type="ECO:0000256" key="4">
    <source>
        <dbReference type="ARBA" id="ARBA00023125"/>
    </source>
</evidence>
<keyword evidence="10" id="KW-1185">Reference proteome</keyword>
<comment type="similarity">
    <text evidence="1 6">Belongs to the sigma-70 factor family. ECF subfamily.</text>
</comment>
<dbReference type="CDD" id="cd06171">
    <property type="entry name" value="Sigma70_r4"/>
    <property type="match status" value="1"/>
</dbReference>
<dbReference type="InterPro" id="IPR036388">
    <property type="entry name" value="WH-like_DNA-bd_sf"/>
</dbReference>
<name>A0A4Q0VTC1_9BACI</name>
<dbReference type="OrthoDB" id="9785675at2"/>
<dbReference type="Gene3D" id="1.10.10.10">
    <property type="entry name" value="Winged helix-like DNA-binding domain superfamily/Winged helix DNA-binding domain"/>
    <property type="match status" value="1"/>
</dbReference>
<gene>
    <name evidence="9" type="ORF">DS745_20475</name>
</gene>
<proteinExistence type="inferred from homology"/>
<evidence type="ECO:0000313" key="10">
    <source>
        <dbReference type="Proteomes" id="UP000290649"/>
    </source>
</evidence>
<dbReference type="InterPro" id="IPR013324">
    <property type="entry name" value="RNA_pol_sigma_r3/r4-like"/>
</dbReference>
<evidence type="ECO:0000256" key="2">
    <source>
        <dbReference type="ARBA" id="ARBA00023015"/>
    </source>
</evidence>